<dbReference type="EMBL" id="MT141995">
    <property type="protein sequence ID" value="QJA73015.1"/>
    <property type="molecule type" value="Genomic_DNA"/>
</dbReference>
<protein>
    <submittedName>
        <fullName evidence="1">Uncharacterized protein</fullName>
    </submittedName>
</protein>
<evidence type="ECO:0000313" key="1">
    <source>
        <dbReference type="EMBL" id="QJA73015.1"/>
    </source>
</evidence>
<organism evidence="1">
    <name type="scientific">viral metagenome</name>
    <dbReference type="NCBI Taxonomy" id="1070528"/>
    <lineage>
        <taxon>unclassified sequences</taxon>
        <taxon>metagenomes</taxon>
        <taxon>organismal metagenomes</taxon>
    </lineage>
</organism>
<dbReference type="AlphaFoldDB" id="A0A6M3JWG9"/>
<reference evidence="1" key="1">
    <citation type="submission" date="2020-03" db="EMBL/GenBank/DDBJ databases">
        <title>The deep terrestrial virosphere.</title>
        <authorList>
            <person name="Holmfeldt K."/>
            <person name="Nilsson E."/>
            <person name="Simone D."/>
            <person name="Lopez-Fernandez M."/>
            <person name="Wu X."/>
            <person name="de Brujin I."/>
            <person name="Lundin D."/>
            <person name="Andersson A."/>
            <person name="Bertilsson S."/>
            <person name="Dopson M."/>
        </authorList>
    </citation>
    <scope>NUCLEOTIDE SEQUENCE</scope>
    <source>
        <strain evidence="1">MM415A02528</strain>
    </source>
</reference>
<name>A0A6M3JWG9_9ZZZZ</name>
<sequence length="55" mass="6399">MGFETLLNIIKQNEEQALIDEVEAMNPTECPYDAWPLDENSKGEKSCPICERLWR</sequence>
<gene>
    <name evidence="1" type="ORF">MM415A02528_0012</name>
</gene>
<proteinExistence type="predicted"/>
<accession>A0A6M3JWG9</accession>